<sequence length="132" mass="14465">MLANKFKSGLTYALILAAGLGIGLIAPQLFKAFKPAYRTGDYSAYYPDANTRVVVYGTETCPYCIQGRAYLRERAIPFIDRDVDNSDQGQRDFAVLGKRVVPVILVGDRLLTGFNKTHLDAALAKAGHPNAR</sequence>
<keyword evidence="4" id="KW-1185">Reference proteome</keyword>
<feature type="transmembrane region" description="Helical" evidence="1">
    <location>
        <begin position="12"/>
        <end position="30"/>
    </location>
</feature>
<accession>A0A422QFN5</accession>
<feature type="domain" description="Glutaredoxin" evidence="2">
    <location>
        <begin position="53"/>
        <end position="110"/>
    </location>
</feature>
<dbReference type="Pfam" id="PF00462">
    <property type="entry name" value="Glutaredoxin"/>
    <property type="match status" value="1"/>
</dbReference>
<dbReference type="PANTHER" id="PTHR34386:SF1">
    <property type="entry name" value="GLUTAREDOXIN-LIKE PROTEIN NRDH"/>
    <property type="match status" value="1"/>
</dbReference>
<organism evidence="3 4">
    <name type="scientific">Massilia aurea</name>
    <dbReference type="NCBI Taxonomy" id="373040"/>
    <lineage>
        <taxon>Bacteria</taxon>
        <taxon>Pseudomonadati</taxon>
        <taxon>Pseudomonadota</taxon>
        <taxon>Betaproteobacteria</taxon>
        <taxon>Burkholderiales</taxon>
        <taxon>Oxalobacteraceae</taxon>
        <taxon>Telluria group</taxon>
        <taxon>Massilia</taxon>
    </lineage>
</organism>
<reference evidence="3" key="1">
    <citation type="submission" date="2014-10" db="EMBL/GenBank/DDBJ databases">
        <title>Massilia sp. genome.</title>
        <authorList>
            <person name="Xu B."/>
            <person name="Dai L."/>
            <person name="Huang Z."/>
        </authorList>
    </citation>
    <scope>NUCLEOTIDE SEQUENCE [LARGE SCALE GENOMIC DNA]</scope>
    <source>
        <strain evidence="3">CFS-1</strain>
    </source>
</reference>
<gene>
    <name evidence="3" type="ORF">NM04_21080</name>
</gene>
<dbReference type="RefSeq" id="WP_123071379.1">
    <property type="nucleotide sequence ID" value="NZ_JSAB01000287.1"/>
</dbReference>
<dbReference type="Gene3D" id="3.40.30.10">
    <property type="entry name" value="Glutaredoxin"/>
    <property type="match status" value="1"/>
</dbReference>
<evidence type="ECO:0000313" key="4">
    <source>
        <dbReference type="Proteomes" id="UP000283254"/>
    </source>
</evidence>
<dbReference type="GO" id="GO:0045454">
    <property type="term" value="P:cell redox homeostasis"/>
    <property type="evidence" value="ECO:0007669"/>
    <property type="project" value="TreeGrafter"/>
</dbReference>
<keyword evidence="1" id="KW-1133">Transmembrane helix</keyword>
<proteinExistence type="predicted"/>
<dbReference type="OrthoDB" id="8794394at2"/>
<dbReference type="CDD" id="cd02976">
    <property type="entry name" value="NrdH"/>
    <property type="match status" value="1"/>
</dbReference>
<name>A0A422QFN5_9BURK</name>
<dbReference type="InterPro" id="IPR002109">
    <property type="entry name" value="Glutaredoxin"/>
</dbReference>
<dbReference type="PANTHER" id="PTHR34386">
    <property type="entry name" value="GLUTAREDOXIN"/>
    <property type="match status" value="1"/>
</dbReference>
<dbReference type="InterPro" id="IPR036249">
    <property type="entry name" value="Thioredoxin-like_sf"/>
</dbReference>
<comment type="caution">
    <text evidence="3">The sequence shown here is derived from an EMBL/GenBank/DDBJ whole genome shotgun (WGS) entry which is preliminary data.</text>
</comment>
<keyword evidence="1" id="KW-0472">Membrane</keyword>
<keyword evidence="1" id="KW-0812">Transmembrane</keyword>
<dbReference type="InterPro" id="IPR051548">
    <property type="entry name" value="Grx-like_ET"/>
</dbReference>
<evidence type="ECO:0000256" key="1">
    <source>
        <dbReference type="SAM" id="Phobius"/>
    </source>
</evidence>
<dbReference type="PROSITE" id="PS51354">
    <property type="entry name" value="GLUTAREDOXIN_2"/>
    <property type="match status" value="1"/>
</dbReference>
<dbReference type="SUPFAM" id="SSF52833">
    <property type="entry name" value="Thioredoxin-like"/>
    <property type="match status" value="1"/>
</dbReference>
<dbReference type="Proteomes" id="UP000283254">
    <property type="component" value="Unassembled WGS sequence"/>
</dbReference>
<evidence type="ECO:0000259" key="2">
    <source>
        <dbReference type="Pfam" id="PF00462"/>
    </source>
</evidence>
<dbReference type="AlphaFoldDB" id="A0A422QFN5"/>
<dbReference type="GO" id="GO:0009055">
    <property type="term" value="F:electron transfer activity"/>
    <property type="evidence" value="ECO:0007669"/>
    <property type="project" value="TreeGrafter"/>
</dbReference>
<evidence type="ECO:0000313" key="3">
    <source>
        <dbReference type="EMBL" id="RNF28832.1"/>
    </source>
</evidence>
<protein>
    <recommendedName>
        <fullName evidence="2">Glutaredoxin domain-containing protein</fullName>
    </recommendedName>
</protein>
<dbReference type="EMBL" id="JSAB01000287">
    <property type="protein sequence ID" value="RNF28832.1"/>
    <property type="molecule type" value="Genomic_DNA"/>
</dbReference>